<comment type="caution">
    <text evidence="4">The sequence shown here is derived from an EMBL/GenBank/DDBJ whole genome shotgun (WGS) entry which is preliminary data.</text>
</comment>
<proteinExistence type="predicted"/>
<evidence type="ECO:0000256" key="2">
    <source>
        <dbReference type="ARBA" id="ARBA00023085"/>
    </source>
</evidence>
<evidence type="ECO:0000313" key="5">
    <source>
        <dbReference type="Proteomes" id="UP000308528"/>
    </source>
</evidence>
<gene>
    <name evidence="4" type="ORF">E4021_12765</name>
</gene>
<keyword evidence="1" id="KW-0378">Hydrolase</keyword>
<evidence type="ECO:0000259" key="3">
    <source>
        <dbReference type="Pfam" id="PF01095"/>
    </source>
</evidence>
<dbReference type="InterPro" id="IPR000070">
    <property type="entry name" value="Pectinesterase_cat"/>
</dbReference>
<evidence type="ECO:0000256" key="1">
    <source>
        <dbReference type="ARBA" id="ARBA00022801"/>
    </source>
</evidence>
<dbReference type="InterPro" id="IPR012334">
    <property type="entry name" value="Pectin_lyas_fold"/>
</dbReference>
<feature type="domain" description="Pectinesterase catalytic" evidence="3">
    <location>
        <begin position="5"/>
        <end position="65"/>
    </location>
</feature>
<dbReference type="InterPro" id="IPR011050">
    <property type="entry name" value="Pectin_lyase_fold/virulence"/>
</dbReference>
<keyword evidence="5" id="KW-1185">Reference proteome</keyword>
<dbReference type="Gene3D" id="2.160.20.10">
    <property type="entry name" value="Single-stranded right-handed beta-helix, Pectin lyase-like"/>
    <property type="match status" value="1"/>
</dbReference>
<organism evidence="4 5">
    <name type="scientific">Neolewinella litorea</name>
    <dbReference type="NCBI Taxonomy" id="2562452"/>
    <lineage>
        <taxon>Bacteria</taxon>
        <taxon>Pseudomonadati</taxon>
        <taxon>Bacteroidota</taxon>
        <taxon>Saprospiria</taxon>
        <taxon>Saprospirales</taxon>
        <taxon>Lewinellaceae</taxon>
        <taxon>Neolewinella</taxon>
    </lineage>
</organism>
<dbReference type="Pfam" id="PF01095">
    <property type="entry name" value="Pectinesterase"/>
    <property type="match status" value="1"/>
</dbReference>
<reference evidence="4 5" key="1">
    <citation type="submission" date="2019-04" db="EMBL/GenBank/DDBJ databases">
        <title>Lewinella litorea sp. nov., isolated from a marine sand.</title>
        <authorList>
            <person name="Yoon J.-H."/>
        </authorList>
    </citation>
    <scope>NUCLEOTIDE SEQUENCE [LARGE SCALE GENOMIC DNA]</scope>
    <source>
        <strain evidence="4 5">HSMS-39</strain>
    </source>
</reference>
<evidence type="ECO:0000313" key="4">
    <source>
        <dbReference type="EMBL" id="THH37985.1"/>
    </source>
</evidence>
<dbReference type="SUPFAM" id="SSF51126">
    <property type="entry name" value="Pectin lyase-like"/>
    <property type="match status" value="1"/>
</dbReference>
<dbReference type="GO" id="GO:0042545">
    <property type="term" value="P:cell wall modification"/>
    <property type="evidence" value="ECO:0007669"/>
    <property type="project" value="InterPro"/>
</dbReference>
<name>A0A4S4NGP1_9BACT</name>
<keyword evidence="2" id="KW-0063">Aspartyl esterase</keyword>
<sequence>MYRRCLGEVVHPDGGNNWGRPEKEETARYAGYDNRGPGASPSQPVSWAHQLTNEQAAAYNARKHLLGGWDPME</sequence>
<dbReference type="GO" id="GO:0030599">
    <property type="term" value="F:pectinesterase activity"/>
    <property type="evidence" value="ECO:0007669"/>
    <property type="project" value="InterPro"/>
</dbReference>
<dbReference type="EMBL" id="SRSF01000005">
    <property type="protein sequence ID" value="THH37985.1"/>
    <property type="molecule type" value="Genomic_DNA"/>
</dbReference>
<accession>A0A4S4NGP1</accession>
<dbReference type="Proteomes" id="UP000308528">
    <property type="component" value="Unassembled WGS sequence"/>
</dbReference>
<protein>
    <recommendedName>
        <fullName evidence="3">Pectinesterase catalytic domain-containing protein</fullName>
    </recommendedName>
</protein>
<dbReference type="AlphaFoldDB" id="A0A4S4NGP1"/>